<dbReference type="GO" id="GO:0009098">
    <property type="term" value="P:L-leucine biosynthetic process"/>
    <property type="evidence" value="ECO:0007669"/>
    <property type="project" value="UniProtKB-UniRule"/>
</dbReference>
<dbReference type="Proteomes" id="UP000295722">
    <property type="component" value="Unassembled WGS sequence"/>
</dbReference>
<dbReference type="CDD" id="cd01583">
    <property type="entry name" value="IPMI"/>
    <property type="match status" value="1"/>
</dbReference>
<evidence type="ECO:0000256" key="4">
    <source>
        <dbReference type="ARBA" id="ARBA00011271"/>
    </source>
</evidence>
<evidence type="ECO:0000313" key="16">
    <source>
        <dbReference type="Proteomes" id="UP000295722"/>
    </source>
</evidence>
<keyword evidence="9 13" id="KW-0408">Iron</keyword>
<keyword evidence="11 13" id="KW-0456">Lyase</keyword>
<evidence type="ECO:0000256" key="1">
    <source>
        <dbReference type="ARBA" id="ARBA00000491"/>
    </source>
</evidence>
<dbReference type="PANTHER" id="PTHR43822:SF9">
    <property type="entry name" value="3-ISOPROPYLMALATE DEHYDRATASE"/>
    <property type="match status" value="1"/>
</dbReference>
<evidence type="ECO:0000256" key="7">
    <source>
        <dbReference type="ARBA" id="ARBA00022605"/>
    </source>
</evidence>
<accession>A0A4R5M2A3</accession>
<dbReference type="RefSeq" id="WP_133198771.1">
    <property type="nucleotide sequence ID" value="NZ_JBHUCW010000057.1"/>
</dbReference>
<keyword evidence="6 13" id="KW-0004">4Fe-4S</keyword>
<dbReference type="Pfam" id="PF00330">
    <property type="entry name" value="Aconitase"/>
    <property type="match status" value="1"/>
</dbReference>
<keyword evidence="16" id="KW-1185">Reference proteome</keyword>
<keyword evidence="10 13" id="KW-0411">Iron-sulfur</keyword>
<dbReference type="NCBIfam" id="NF009116">
    <property type="entry name" value="PRK12466.1"/>
    <property type="match status" value="1"/>
</dbReference>
<keyword evidence="7 13" id="KW-0028">Amino-acid biosynthesis</keyword>
<dbReference type="HAMAP" id="MF_01026">
    <property type="entry name" value="LeuC_type1"/>
    <property type="match status" value="1"/>
</dbReference>
<evidence type="ECO:0000256" key="10">
    <source>
        <dbReference type="ARBA" id="ARBA00023014"/>
    </source>
</evidence>
<dbReference type="EMBL" id="SMRP01000024">
    <property type="protein sequence ID" value="TDG19108.1"/>
    <property type="molecule type" value="Genomic_DNA"/>
</dbReference>
<evidence type="ECO:0000256" key="3">
    <source>
        <dbReference type="ARBA" id="ARBA00004729"/>
    </source>
</evidence>
<feature type="binding site" evidence="13">
    <location>
        <position position="351"/>
    </location>
    <ligand>
        <name>[4Fe-4S] cluster</name>
        <dbReference type="ChEBI" id="CHEBI:49883"/>
    </ligand>
</feature>
<keyword evidence="8 13" id="KW-0479">Metal-binding</keyword>
<gene>
    <name evidence="13 15" type="primary">leuC</name>
    <name evidence="15" type="ORF">EYW47_31760</name>
</gene>
<dbReference type="InterPro" id="IPR015931">
    <property type="entry name" value="Acnase/IPM_dHydase_lsu_aba_1/3"/>
</dbReference>
<dbReference type="UniPathway" id="UPA00048">
    <property type="reaction ID" value="UER00071"/>
</dbReference>
<dbReference type="PRINTS" id="PR00415">
    <property type="entry name" value="ACONITASE"/>
</dbReference>
<feature type="binding site" evidence="13">
    <location>
        <position position="414"/>
    </location>
    <ligand>
        <name>[4Fe-4S] cluster</name>
        <dbReference type="ChEBI" id="CHEBI:49883"/>
    </ligand>
</feature>
<dbReference type="InterPro" id="IPR018136">
    <property type="entry name" value="Aconitase_4Fe-4S_BS"/>
</dbReference>
<dbReference type="InterPro" id="IPR001030">
    <property type="entry name" value="Acoase/IPM_deHydtase_lsu_aba"/>
</dbReference>
<evidence type="ECO:0000256" key="12">
    <source>
        <dbReference type="ARBA" id="ARBA00023304"/>
    </source>
</evidence>
<evidence type="ECO:0000256" key="11">
    <source>
        <dbReference type="ARBA" id="ARBA00023239"/>
    </source>
</evidence>
<evidence type="ECO:0000256" key="6">
    <source>
        <dbReference type="ARBA" id="ARBA00022485"/>
    </source>
</evidence>
<dbReference type="InterPro" id="IPR033941">
    <property type="entry name" value="IPMI_cat"/>
</dbReference>
<dbReference type="GO" id="GO:0003861">
    <property type="term" value="F:3-isopropylmalate dehydratase activity"/>
    <property type="evidence" value="ECO:0007669"/>
    <property type="project" value="UniProtKB-UniRule"/>
</dbReference>
<comment type="similarity">
    <text evidence="13">Belongs to the aconitase/IPM isomerase family. LeuC type 1 subfamily.</text>
</comment>
<dbReference type="GO" id="GO:0046872">
    <property type="term" value="F:metal ion binding"/>
    <property type="evidence" value="ECO:0007669"/>
    <property type="project" value="UniProtKB-KW"/>
</dbReference>
<dbReference type="GO" id="GO:0051539">
    <property type="term" value="F:4 iron, 4 sulfur cluster binding"/>
    <property type="evidence" value="ECO:0007669"/>
    <property type="project" value="UniProtKB-KW"/>
</dbReference>
<dbReference type="SUPFAM" id="SSF53732">
    <property type="entry name" value="Aconitase iron-sulfur domain"/>
    <property type="match status" value="1"/>
</dbReference>
<dbReference type="PROSITE" id="PS01244">
    <property type="entry name" value="ACONITASE_2"/>
    <property type="match status" value="1"/>
</dbReference>
<evidence type="ECO:0000256" key="5">
    <source>
        <dbReference type="ARBA" id="ARBA00022430"/>
    </source>
</evidence>
<organism evidence="15 16">
    <name type="scientific">Paraburkholderia silviterrae</name>
    <dbReference type="NCBI Taxonomy" id="2528715"/>
    <lineage>
        <taxon>Bacteria</taxon>
        <taxon>Pseudomonadati</taxon>
        <taxon>Pseudomonadota</taxon>
        <taxon>Betaproteobacteria</taxon>
        <taxon>Burkholderiales</taxon>
        <taxon>Burkholderiaceae</taxon>
        <taxon>Paraburkholderia</taxon>
    </lineage>
</organism>
<evidence type="ECO:0000256" key="2">
    <source>
        <dbReference type="ARBA" id="ARBA00002695"/>
    </source>
</evidence>
<dbReference type="InterPro" id="IPR050067">
    <property type="entry name" value="IPM_dehydratase_rel_enz"/>
</dbReference>
<keyword evidence="5 13" id="KW-0432">Leucine biosynthesis</keyword>
<protein>
    <recommendedName>
        <fullName evidence="13">3-isopropylmalate dehydratase large subunit</fullName>
        <ecNumber evidence="13">4.2.1.33</ecNumber>
    </recommendedName>
    <alternativeName>
        <fullName evidence="13">Alpha-IPM isomerase</fullName>
        <shortName evidence="13">IPMI</shortName>
    </alternativeName>
    <alternativeName>
        <fullName evidence="13">Isopropylmalate isomerase</fullName>
    </alternativeName>
</protein>
<reference evidence="15 16" key="1">
    <citation type="submission" date="2019-03" db="EMBL/GenBank/DDBJ databases">
        <title>Paraburkholderia sp. 4M-K11, isolated from subtropical forest soil.</title>
        <authorList>
            <person name="Gao Z.-H."/>
            <person name="Qiu L.-H."/>
        </authorList>
    </citation>
    <scope>NUCLEOTIDE SEQUENCE [LARGE SCALE GENOMIC DNA]</scope>
    <source>
        <strain evidence="15 16">4M-K11</strain>
    </source>
</reference>
<evidence type="ECO:0000256" key="9">
    <source>
        <dbReference type="ARBA" id="ARBA00023004"/>
    </source>
</evidence>
<comment type="cofactor">
    <cofactor evidence="13">
        <name>[4Fe-4S] cluster</name>
        <dbReference type="ChEBI" id="CHEBI:49883"/>
    </cofactor>
    <text evidence="13">Binds 1 [4Fe-4S] cluster per subunit.</text>
</comment>
<sequence>MNSYSSPLTLFEKIWNAHVVVQKGDEYLLYVDKHILHEGSTPLAFSGLRESGRELRRPQSMIGVIDHTIPTRERHLPPADPQARAMMEAFHRDTSEHGISIFDENDPRQGIVHVVGPEQGYSLPGTLIVCGDSHTSTNGAFGAFAFGIGTSEVEHVFATRTLWRKKPRNMLIRVDGEMPEGTSAKDLALLIINRVGIAGGTGYVAEFAGATVYGLTMEGRMTLCNMAIEAGARAGLIAPDDVTFEYLLGRPLAPTGPDWDAAVASWRALRTDDGARYDRIVDIDASSLRPMVTWGTTPQDSVPINGCVPDPSVEPDPARRTSMQRALDYMGLRPGMPVSEIELDYVFIGSCTNGRLEDLRAAANVVRGRRVSSGVTAIVVPGSGLVKSAAEAEGLDTAFREAGFEWRSPGCSMCLAMNDDVLAPGQRCASTSNRNFEGRQGRDARTHLVSPATAAAAALTGRLAYPDLEQEE</sequence>
<dbReference type="PANTHER" id="PTHR43822">
    <property type="entry name" value="HOMOACONITASE, MITOCHONDRIAL-RELATED"/>
    <property type="match status" value="1"/>
</dbReference>
<dbReference type="InterPro" id="IPR036008">
    <property type="entry name" value="Aconitase_4Fe-4S_dom"/>
</dbReference>
<evidence type="ECO:0000256" key="13">
    <source>
        <dbReference type="HAMAP-Rule" id="MF_01026"/>
    </source>
</evidence>
<dbReference type="InterPro" id="IPR004430">
    <property type="entry name" value="3-IsopropMal_deHydase_lsu"/>
</dbReference>
<dbReference type="EC" id="4.2.1.33" evidence="13"/>
<comment type="caution">
    <text evidence="15">The sequence shown here is derived from an EMBL/GenBank/DDBJ whole genome shotgun (WGS) entry which is preliminary data.</text>
</comment>
<evidence type="ECO:0000259" key="14">
    <source>
        <dbReference type="Pfam" id="PF00330"/>
    </source>
</evidence>
<feature type="binding site" evidence="13">
    <location>
        <position position="411"/>
    </location>
    <ligand>
        <name>[4Fe-4S] cluster</name>
        <dbReference type="ChEBI" id="CHEBI:49883"/>
    </ligand>
</feature>
<comment type="subunit">
    <text evidence="4 13">Heterodimer of LeuC and LeuD.</text>
</comment>
<comment type="function">
    <text evidence="2 13">Catalyzes the isomerization between 2-isopropylmalate and 3-isopropylmalate, via the formation of 2-isopropylmaleate.</text>
</comment>
<comment type="catalytic activity">
    <reaction evidence="1 13">
        <text>(2R,3S)-3-isopropylmalate = (2S)-2-isopropylmalate</text>
        <dbReference type="Rhea" id="RHEA:32287"/>
        <dbReference type="ChEBI" id="CHEBI:1178"/>
        <dbReference type="ChEBI" id="CHEBI:35121"/>
        <dbReference type="EC" id="4.2.1.33"/>
    </reaction>
</comment>
<evidence type="ECO:0000256" key="8">
    <source>
        <dbReference type="ARBA" id="ARBA00022723"/>
    </source>
</evidence>
<name>A0A4R5M2A3_9BURK</name>
<dbReference type="NCBIfam" id="TIGR00170">
    <property type="entry name" value="leuC"/>
    <property type="match status" value="1"/>
</dbReference>
<dbReference type="NCBIfam" id="NF004016">
    <property type="entry name" value="PRK05478.1"/>
    <property type="match status" value="1"/>
</dbReference>
<dbReference type="AlphaFoldDB" id="A0A4R5M2A3"/>
<proteinExistence type="inferred from homology"/>
<dbReference type="PROSITE" id="PS00450">
    <property type="entry name" value="ACONITASE_1"/>
    <property type="match status" value="1"/>
</dbReference>
<dbReference type="OrthoDB" id="9802769at2"/>
<dbReference type="FunFam" id="3.30.499.10:FF:000007">
    <property type="entry name" value="3-isopropylmalate dehydratase large subunit"/>
    <property type="match status" value="1"/>
</dbReference>
<dbReference type="Gene3D" id="3.30.499.10">
    <property type="entry name" value="Aconitase, domain 3"/>
    <property type="match status" value="2"/>
</dbReference>
<feature type="domain" description="Aconitase/3-isopropylmalate dehydratase large subunit alpha/beta/alpha" evidence="14">
    <location>
        <begin position="12"/>
        <end position="461"/>
    </location>
</feature>
<keyword evidence="12 13" id="KW-0100">Branched-chain amino acid biosynthesis</keyword>
<comment type="pathway">
    <text evidence="3 13">Amino-acid biosynthesis; L-leucine biosynthesis; L-leucine from 3-methyl-2-oxobutanoate: step 2/4.</text>
</comment>
<evidence type="ECO:0000313" key="15">
    <source>
        <dbReference type="EMBL" id="TDG19108.1"/>
    </source>
</evidence>